<sequence>MAAVPPHAQPAEAVGRLHAALAYELVEGALRDYPWCPPPVITAKQVRQVVQVVVVYAVVETLLLRPCIFFGVCCAGAWLVSKVAPPAMLADLERVIAANDWTWGWGGALVWWLNVGLALLAEGAWQVDKAVTTVYGNEGGPLLGASGLAARVRVPVPLAKRVEEYLFLPWASHLTTRGRLAYLGGEVVSRAFVATVFVLLFQAVAGVGGWFLSVGRVAATAFMVLTVYGAYLGSLVGSMAIQELVPLPLPTGGGAAEWGEWTLLRGTDSVPSRRATTGLRGSVDVDAERCPLVPIS</sequence>
<proteinExistence type="predicted"/>
<evidence type="ECO:0000313" key="1">
    <source>
        <dbReference type="EMBL" id="KAK1857864.1"/>
    </source>
</evidence>
<evidence type="ECO:0000313" key="2">
    <source>
        <dbReference type="Proteomes" id="UP000798662"/>
    </source>
</evidence>
<protein>
    <submittedName>
        <fullName evidence="1">Uncharacterized protein</fullName>
    </submittedName>
</protein>
<dbReference type="EMBL" id="CM020618">
    <property type="protein sequence ID" value="KAK1857864.1"/>
    <property type="molecule type" value="Genomic_DNA"/>
</dbReference>
<accession>A0ACC3BIT7</accession>
<reference evidence="1" key="1">
    <citation type="submission" date="2019-11" db="EMBL/GenBank/DDBJ databases">
        <title>Nori genome reveals adaptations in red seaweeds to the harsh intertidal environment.</title>
        <authorList>
            <person name="Wang D."/>
            <person name="Mao Y."/>
        </authorList>
    </citation>
    <scope>NUCLEOTIDE SEQUENCE</scope>
    <source>
        <tissue evidence="1">Gametophyte</tissue>
    </source>
</reference>
<comment type="caution">
    <text evidence="1">The sequence shown here is derived from an EMBL/GenBank/DDBJ whole genome shotgun (WGS) entry which is preliminary data.</text>
</comment>
<name>A0ACC3BIT7_PYRYE</name>
<dbReference type="Proteomes" id="UP000798662">
    <property type="component" value="Chromosome 1"/>
</dbReference>
<keyword evidence="2" id="KW-1185">Reference proteome</keyword>
<gene>
    <name evidence="1" type="ORF">I4F81_000478</name>
</gene>
<organism evidence="1 2">
    <name type="scientific">Pyropia yezoensis</name>
    <name type="common">Susabi-nori</name>
    <name type="synonym">Porphyra yezoensis</name>
    <dbReference type="NCBI Taxonomy" id="2788"/>
    <lineage>
        <taxon>Eukaryota</taxon>
        <taxon>Rhodophyta</taxon>
        <taxon>Bangiophyceae</taxon>
        <taxon>Bangiales</taxon>
        <taxon>Bangiaceae</taxon>
        <taxon>Pyropia</taxon>
    </lineage>
</organism>